<dbReference type="Proteomes" id="UP000246375">
    <property type="component" value="Unassembled WGS sequence"/>
</dbReference>
<dbReference type="RefSeq" id="WP_044255297.1">
    <property type="nucleotide sequence ID" value="NZ_CP077392.1"/>
</dbReference>
<gene>
    <name evidence="1" type="ORF">B9Q30_06770</name>
    <name evidence="2" type="ORF">DL189_18510</name>
    <name evidence="3" type="ORF">FZC81_22330</name>
</gene>
<comment type="caution">
    <text evidence="1">The sequence shown here is derived from an EMBL/GenBank/DDBJ whole genome shotgun (WGS) entry which is preliminary data.</text>
</comment>
<evidence type="ECO:0000313" key="6">
    <source>
        <dbReference type="Proteomes" id="UP000322612"/>
    </source>
</evidence>
<accession>A0A2J0Q2V6</accession>
<dbReference type="AlphaFoldDB" id="A0A2J0Q2V6"/>
<dbReference type="Proteomes" id="UP000322612">
    <property type="component" value="Unassembled WGS sequence"/>
</dbReference>
<reference evidence="1 4" key="1">
    <citation type="journal article" date="2017" name="J. Antimicrob. Chemother.">
        <title>Characterization of the population structure, drug resistance mechanisms and plasmids of the community-associated Enterobacter cloacae complex in China.</title>
        <authorList>
            <person name="Zhou K."/>
            <person name="Yu W."/>
            <person name="Cao X."/>
            <person name="Shen P."/>
            <person name="Lu H."/>
            <person name="Luo Q."/>
            <person name="Rossen J.W.A."/>
            <person name="Xiao Y."/>
        </authorList>
    </citation>
    <scope>NUCLEOTIDE SEQUENCE [LARGE SCALE GENOMIC DNA]</scope>
    <source>
        <strain evidence="1 4">ECC904</strain>
    </source>
</reference>
<reference evidence="3 6" key="3">
    <citation type="submission" date="2019-08" db="EMBL/GenBank/DDBJ databases">
        <title>Whole genome sequence analysis of bacterial isolates in patients.</title>
        <authorList>
            <person name="Jeong K.C."/>
        </authorList>
    </citation>
    <scope>NUCLEOTIDE SEQUENCE [LARGE SCALE GENOMIC DNA]</scope>
    <source>
        <strain evidence="3 6">KCJ3K342</strain>
    </source>
</reference>
<evidence type="ECO:0000313" key="2">
    <source>
        <dbReference type="EMBL" id="PXB37459.1"/>
    </source>
</evidence>
<evidence type="ECO:0000313" key="1">
    <source>
        <dbReference type="EMBL" id="PJD87158.1"/>
    </source>
</evidence>
<reference evidence="2 5" key="2">
    <citation type="submission" date="2018-05" db="EMBL/GenBank/DDBJ databases">
        <title>Evaluation of testing and processing parameters for the GenePOC Carba assay.</title>
        <authorList>
            <person name="Walsh T.R."/>
        </authorList>
    </citation>
    <scope>NUCLEOTIDE SEQUENCE [LARGE SCALE GENOMIC DNA]</scope>
    <source>
        <strain evidence="2 5">PECIMP</strain>
    </source>
</reference>
<sequence length="68" mass="7786">MTIIERRAEMRQTAIKALLDAEEALTALAMSYELQPNEKTSACHPQTSTLSTTSQVRKLRRVLEKLRR</sequence>
<organism evidence="1 4">
    <name type="scientific">Enterobacter hormaechei</name>
    <dbReference type="NCBI Taxonomy" id="158836"/>
    <lineage>
        <taxon>Bacteria</taxon>
        <taxon>Pseudomonadati</taxon>
        <taxon>Pseudomonadota</taxon>
        <taxon>Gammaproteobacteria</taxon>
        <taxon>Enterobacterales</taxon>
        <taxon>Enterobacteriaceae</taxon>
        <taxon>Enterobacter</taxon>
        <taxon>Enterobacter cloacae complex</taxon>
    </lineage>
</organism>
<protein>
    <submittedName>
        <fullName evidence="1">Uncharacterized protein</fullName>
    </submittedName>
</protein>
<evidence type="ECO:0000313" key="5">
    <source>
        <dbReference type="Proteomes" id="UP000246375"/>
    </source>
</evidence>
<dbReference type="EMBL" id="NEEW01000004">
    <property type="protein sequence ID" value="PJD87158.1"/>
    <property type="molecule type" value="Genomic_DNA"/>
</dbReference>
<proteinExistence type="predicted"/>
<dbReference type="EMBL" id="QHMI01000017">
    <property type="protein sequence ID" value="PXB37459.1"/>
    <property type="molecule type" value="Genomic_DNA"/>
</dbReference>
<dbReference type="EMBL" id="VTDZ01000138">
    <property type="protein sequence ID" value="TYS05977.1"/>
    <property type="molecule type" value="Genomic_DNA"/>
</dbReference>
<evidence type="ECO:0000313" key="4">
    <source>
        <dbReference type="Proteomes" id="UP000229974"/>
    </source>
</evidence>
<dbReference type="Proteomes" id="UP000229974">
    <property type="component" value="Unassembled WGS sequence"/>
</dbReference>
<name>A0A2J0Q2V6_9ENTR</name>
<evidence type="ECO:0000313" key="3">
    <source>
        <dbReference type="EMBL" id="TYS05977.1"/>
    </source>
</evidence>